<name>A0A8H4NZS7_9HYPO</name>
<evidence type="ECO:0000256" key="6">
    <source>
        <dbReference type="ARBA" id="ARBA00023187"/>
    </source>
</evidence>
<proteinExistence type="inferred from homology"/>
<keyword evidence="9" id="KW-0472">Membrane</keyword>
<feature type="compositionally biased region" description="Basic and acidic residues" evidence="8">
    <location>
        <begin position="46"/>
        <end position="56"/>
    </location>
</feature>
<feature type="region of interest" description="Disordered" evidence="8">
    <location>
        <begin position="493"/>
        <end position="555"/>
    </location>
</feature>
<reference evidence="11" key="1">
    <citation type="submission" date="2020-01" db="EMBL/GenBank/DDBJ databases">
        <title>Identification and distribution of gene clusters putatively required for synthesis of sphingolipid metabolism inhibitors in phylogenetically diverse species of the filamentous fungus Fusarium.</title>
        <authorList>
            <person name="Kim H.-S."/>
            <person name="Busman M."/>
            <person name="Brown D.W."/>
            <person name="Divon H."/>
            <person name="Uhlig S."/>
            <person name="Proctor R.H."/>
        </authorList>
    </citation>
    <scope>NUCLEOTIDE SEQUENCE</scope>
    <source>
        <strain evidence="11">NRRL 53441</strain>
    </source>
</reference>
<dbReference type="PANTHER" id="PTHR31077:SF1">
    <property type="entry name" value="U4_U6.U5 SMALL NUCLEAR RIBONUCLEOPROTEIN 27 KDA PROTEIN"/>
    <property type="match status" value="1"/>
</dbReference>
<comment type="caution">
    <text evidence="11">The sequence shown here is derived from an EMBL/GenBank/DDBJ whole genome shotgun (WGS) entry which is preliminary data.</text>
</comment>
<feature type="transmembrane region" description="Helical" evidence="9">
    <location>
        <begin position="440"/>
        <end position="460"/>
    </location>
</feature>
<dbReference type="AlphaFoldDB" id="A0A8H4NZS7"/>
<dbReference type="InterPro" id="IPR013957">
    <property type="entry name" value="SNRNP27"/>
</dbReference>
<dbReference type="GO" id="GO:0006397">
    <property type="term" value="P:mRNA processing"/>
    <property type="evidence" value="ECO:0007669"/>
    <property type="project" value="UniProtKB-KW"/>
</dbReference>
<evidence type="ECO:0000256" key="4">
    <source>
        <dbReference type="ARBA" id="ARBA00011825"/>
    </source>
</evidence>
<feature type="compositionally biased region" description="Basic and acidic residues" evidence="8">
    <location>
        <begin position="62"/>
        <end position="110"/>
    </location>
</feature>
<evidence type="ECO:0000256" key="8">
    <source>
        <dbReference type="SAM" id="MobiDB-lite"/>
    </source>
</evidence>
<protein>
    <submittedName>
        <fullName evidence="11">U4 tri-snrnp-associated protein</fullName>
    </submittedName>
</protein>
<dbReference type="GO" id="GO:0071011">
    <property type="term" value="C:precatalytic spliceosome"/>
    <property type="evidence" value="ECO:0007669"/>
    <property type="project" value="TreeGrafter"/>
</dbReference>
<organism evidence="11 12">
    <name type="scientific">Fusarium austroafricanum</name>
    <dbReference type="NCBI Taxonomy" id="2364996"/>
    <lineage>
        <taxon>Eukaryota</taxon>
        <taxon>Fungi</taxon>
        <taxon>Dikarya</taxon>
        <taxon>Ascomycota</taxon>
        <taxon>Pezizomycotina</taxon>
        <taxon>Sordariomycetes</taxon>
        <taxon>Hypocreomycetidae</taxon>
        <taxon>Hypocreales</taxon>
        <taxon>Nectriaceae</taxon>
        <taxon>Fusarium</taxon>
        <taxon>Fusarium concolor species complex</taxon>
    </lineage>
</organism>
<feature type="compositionally biased region" description="Basic and acidic residues" evidence="8">
    <location>
        <begin position="163"/>
        <end position="174"/>
    </location>
</feature>
<feature type="transmembrane region" description="Helical" evidence="9">
    <location>
        <begin position="333"/>
        <end position="351"/>
    </location>
</feature>
<comment type="subcellular location">
    <subcellularLocation>
        <location evidence="2">Nucleus</location>
    </subcellularLocation>
</comment>
<gene>
    <name evidence="11" type="ORF">F53441_3573</name>
</gene>
<feature type="region of interest" description="Disordered" evidence="8">
    <location>
        <begin position="1"/>
        <end position="187"/>
    </location>
</feature>
<evidence type="ECO:0000256" key="7">
    <source>
        <dbReference type="ARBA" id="ARBA00023242"/>
    </source>
</evidence>
<evidence type="ECO:0000256" key="2">
    <source>
        <dbReference type="ARBA" id="ARBA00004123"/>
    </source>
</evidence>
<feature type="domain" description="U4/U6.U5 small nuclear ribonucleoprotein 27kDa protein" evidence="10">
    <location>
        <begin position="192"/>
        <end position="232"/>
    </location>
</feature>
<evidence type="ECO:0000313" key="12">
    <source>
        <dbReference type="Proteomes" id="UP000605986"/>
    </source>
</evidence>
<keyword evidence="5" id="KW-0507">mRNA processing</keyword>
<accession>A0A8H4NZS7</accession>
<dbReference type="GO" id="GO:0008380">
    <property type="term" value="P:RNA splicing"/>
    <property type="evidence" value="ECO:0007669"/>
    <property type="project" value="UniProtKB-KW"/>
</dbReference>
<evidence type="ECO:0000256" key="3">
    <source>
        <dbReference type="ARBA" id="ARBA00008218"/>
    </source>
</evidence>
<dbReference type="EMBL" id="JAADJG010000141">
    <property type="protein sequence ID" value="KAF4453795.1"/>
    <property type="molecule type" value="Genomic_DNA"/>
</dbReference>
<dbReference type="PANTHER" id="PTHR31077">
    <property type="entry name" value="U4/U6.U5 SMALL NUCLEAR RIBONUCLEOPROTEIN 27 KDA PROTEIN"/>
    <property type="match status" value="1"/>
</dbReference>
<comment type="function">
    <text evidence="1">May play a role in mRNA splicing.</text>
</comment>
<comment type="subunit">
    <text evidence="4">Part of a tri-snRNP complex.</text>
</comment>
<keyword evidence="9" id="KW-1133">Transmembrane helix</keyword>
<evidence type="ECO:0000256" key="9">
    <source>
        <dbReference type="SAM" id="Phobius"/>
    </source>
</evidence>
<evidence type="ECO:0000259" key="10">
    <source>
        <dbReference type="Pfam" id="PF08648"/>
    </source>
</evidence>
<evidence type="ECO:0000313" key="11">
    <source>
        <dbReference type="EMBL" id="KAF4453795.1"/>
    </source>
</evidence>
<keyword evidence="6" id="KW-0508">mRNA splicing</keyword>
<evidence type="ECO:0000256" key="1">
    <source>
        <dbReference type="ARBA" id="ARBA00003632"/>
    </source>
</evidence>
<dbReference type="OrthoDB" id="4992990at2759"/>
<dbReference type="Pfam" id="PF08648">
    <property type="entry name" value="SNRNP27"/>
    <property type="match status" value="1"/>
</dbReference>
<evidence type="ECO:0000256" key="5">
    <source>
        <dbReference type="ARBA" id="ARBA00022664"/>
    </source>
</evidence>
<comment type="similarity">
    <text evidence="3">Belongs to the SNUT3 family.</text>
</comment>
<keyword evidence="9" id="KW-0812">Transmembrane</keyword>
<feature type="compositionally biased region" description="Basic and acidic residues" evidence="8">
    <location>
        <begin position="9"/>
        <end position="38"/>
    </location>
</feature>
<dbReference type="Proteomes" id="UP000605986">
    <property type="component" value="Unassembled WGS sequence"/>
</dbReference>
<sequence length="555" mass="63713">MGDSRKNRRPDSRQMWDESERRDRRGGRDRDNDRDRRSYRSRSRERRGYRDRSRSPDRRHRDRDGDRNRPRERGSRHHDDRDRRDRRKDGGEDMPPRQRRDERRDDDKNRQAKPRRSASPQSRSPTHEALPTRPRPDAKRPATNMSFNVGSRASRSPPPQSRTEGDKESNRSEDGQASGGEEDPMDAEDDDIAAMQAMMGFGGFGTTKNKKVSGNNAGGVRKEKKTEYRQYLINARHNKVSDFRCSNMILALLSRSSVLIIFHEVYHAPHSITTLLRLSPSYQTFPELLQTHFKLLQEILSFIGHQPDLVMNVGAMFVACLQSNFNLDSFQASYLALILYVSAIHLILIALRNWICRPPPPNPEEVVSQLRADNLVQLPQHGSAQVTSLPAQENHSHVGPDRLHVLFSFAMIWSIGTLFLTKAASLVYPDFYQAHIEFFTIAWLLALAYGHIAVLIQTFIDWATLAHDITLGLICHVIDILCRSGNLVFPNGEDMEEGLSSDEEEGDDEDDEEEEEVLSEKDEELFSEEAEEVDEKISSENDDEDLSEEFQEDVF</sequence>
<feature type="transmembrane region" description="Helical" evidence="9">
    <location>
        <begin position="405"/>
        <end position="428"/>
    </location>
</feature>
<keyword evidence="7" id="KW-0539">Nucleus</keyword>
<keyword evidence="12" id="KW-1185">Reference proteome</keyword>